<dbReference type="RefSeq" id="XP_002850203.1">
    <property type="nucleotide sequence ID" value="XM_002850157.1"/>
</dbReference>
<keyword evidence="3" id="KW-1185">Reference proteome</keyword>
<dbReference type="VEuPathDB" id="FungiDB:MCYG_00307"/>
<dbReference type="Proteomes" id="UP000002035">
    <property type="component" value="Unassembled WGS sequence"/>
</dbReference>
<gene>
    <name evidence="2" type="ORF">MCYG_00307</name>
</gene>
<dbReference type="EMBL" id="DS995701">
    <property type="protein sequence ID" value="EEQ27419.1"/>
    <property type="molecule type" value="Genomic_DNA"/>
</dbReference>
<name>C5FCH5_ARTOC</name>
<proteinExistence type="predicted"/>
<feature type="compositionally biased region" description="Basic and acidic residues" evidence="1">
    <location>
        <begin position="68"/>
        <end position="85"/>
    </location>
</feature>
<evidence type="ECO:0000313" key="2">
    <source>
        <dbReference type="EMBL" id="EEQ27419.1"/>
    </source>
</evidence>
<evidence type="ECO:0000313" key="3">
    <source>
        <dbReference type="Proteomes" id="UP000002035"/>
    </source>
</evidence>
<evidence type="ECO:0000256" key="1">
    <source>
        <dbReference type="SAM" id="MobiDB-lite"/>
    </source>
</evidence>
<organism evidence="2 3">
    <name type="scientific">Arthroderma otae (strain ATCC MYA-4605 / CBS 113480)</name>
    <name type="common">Microsporum canis</name>
    <dbReference type="NCBI Taxonomy" id="554155"/>
    <lineage>
        <taxon>Eukaryota</taxon>
        <taxon>Fungi</taxon>
        <taxon>Dikarya</taxon>
        <taxon>Ascomycota</taxon>
        <taxon>Pezizomycotina</taxon>
        <taxon>Eurotiomycetes</taxon>
        <taxon>Eurotiomycetidae</taxon>
        <taxon>Onygenales</taxon>
        <taxon>Arthrodermataceae</taxon>
        <taxon>Microsporum</taxon>
    </lineage>
</organism>
<dbReference type="AlphaFoldDB" id="C5FCH5"/>
<reference evidence="3" key="1">
    <citation type="journal article" date="2012" name="MBio">
        <title>Comparative genome analysis of Trichophyton rubrum and related dermatophytes reveals candidate genes involved in infection.</title>
        <authorList>
            <person name="Martinez D.A."/>
            <person name="Oliver B.G."/>
            <person name="Graeser Y."/>
            <person name="Goldberg J.M."/>
            <person name="Li W."/>
            <person name="Martinez-Rossi N.M."/>
            <person name="Monod M."/>
            <person name="Shelest E."/>
            <person name="Barton R.C."/>
            <person name="Birch E."/>
            <person name="Brakhage A.A."/>
            <person name="Chen Z."/>
            <person name="Gurr S.J."/>
            <person name="Heiman D."/>
            <person name="Heitman J."/>
            <person name="Kosti I."/>
            <person name="Rossi A."/>
            <person name="Saif S."/>
            <person name="Samalova M."/>
            <person name="Saunders C.W."/>
            <person name="Shea T."/>
            <person name="Summerbell R.C."/>
            <person name="Xu J."/>
            <person name="Young S."/>
            <person name="Zeng Q."/>
            <person name="Birren B.W."/>
            <person name="Cuomo C.A."/>
            <person name="White T.C."/>
        </authorList>
    </citation>
    <scope>NUCLEOTIDE SEQUENCE [LARGE SCALE GENOMIC DNA]</scope>
    <source>
        <strain evidence="3">ATCC MYA-4605 / CBS 113480</strain>
    </source>
</reference>
<sequence>MFTSANEDQSKTSLSPYALHAARKRLPAAPLTIHLTEMTEKAERRQQRMRRARSVGQAASALSYGHGVRTDVRLPRGGERSGTDRRGRRASRWLNPSSSPSAGPLVG</sequence>
<dbReference type="GeneID" id="9225264"/>
<protein>
    <submittedName>
        <fullName evidence="2">Uncharacterized protein</fullName>
    </submittedName>
</protein>
<feature type="region of interest" description="Disordered" evidence="1">
    <location>
        <begin position="38"/>
        <end position="107"/>
    </location>
</feature>
<dbReference type="HOGENOM" id="CLU_2209413_0_0_1"/>
<accession>C5FCH5</accession>